<dbReference type="Gene3D" id="2.60.120.260">
    <property type="entry name" value="Galactose-binding domain-like"/>
    <property type="match status" value="1"/>
</dbReference>
<evidence type="ECO:0000259" key="3">
    <source>
        <dbReference type="SMART" id="SM00939"/>
    </source>
</evidence>
<reference evidence="4 5" key="1">
    <citation type="submission" date="2019-07" db="EMBL/GenBank/DDBJ databases">
        <title>Flavobacterium sp. nov., isolated from glacier ice.</title>
        <authorList>
            <person name="Liu Q."/>
            <person name="Xin Y.-H."/>
        </authorList>
    </citation>
    <scope>NUCLEOTIDE SEQUENCE [LARGE SCALE GENOMIC DNA]</scope>
    <source>
        <strain evidence="4 5">ZT4R6</strain>
    </source>
</reference>
<feature type="chain" id="PRO_5021899529" evidence="2">
    <location>
        <begin position="20"/>
        <end position="623"/>
    </location>
</feature>
<evidence type="ECO:0000313" key="4">
    <source>
        <dbReference type="EMBL" id="TRW24249.1"/>
    </source>
</evidence>
<keyword evidence="2" id="KW-0732">Signal</keyword>
<dbReference type="SUPFAM" id="SSF53474">
    <property type="entry name" value="alpha/beta-Hydrolases"/>
    <property type="match status" value="1"/>
</dbReference>
<dbReference type="InterPro" id="IPR005674">
    <property type="entry name" value="CocE/Ser_esterase"/>
</dbReference>
<accession>A0A552V1A4</accession>
<dbReference type="Gene3D" id="1.10.3020.10">
    <property type="entry name" value="alpha-amino acid ester hydrolase ( Helical cap domain)"/>
    <property type="match status" value="1"/>
</dbReference>
<dbReference type="InterPro" id="IPR008979">
    <property type="entry name" value="Galactose-bd-like_sf"/>
</dbReference>
<dbReference type="Pfam" id="PF02129">
    <property type="entry name" value="Peptidase_S15"/>
    <property type="match status" value="1"/>
</dbReference>
<organism evidence="4 5">
    <name type="scientific">Flavobacterium zepuense</name>
    <dbReference type="NCBI Taxonomy" id="2593302"/>
    <lineage>
        <taxon>Bacteria</taxon>
        <taxon>Pseudomonadati</taxon>
        <taxon>Bacteroidota</taxon>
        <taxon>Flavobacteriia</taxon>
        <taxon>Flavobacteriales</taxon>
        <taxon>Flavobacteriaceae</taxon>
        <taxon>Flavobacterium</taxon>
    </lineage>
</organism>
<evidence type="ECO:0000256" key="1">
    <source>
        <dbReference type="ARBA" id="ARBA00022801"/>
    </source>
</evidence>
<comment type="caution">
    <text evidence="4">The sequence shown here is derived from an EMBL/GenBank/DDBJ whole genome shotgun (WGS) entry which is preliminary data.</text>
</comment>
<feature type="signal peptide" evidence="2">
    <location>
        <begin position="1"/>
        <end position="19"/>
    </location>
</feature>
<feature type="domain" description="Xaa-Pro dipeptidyl-peptidase C-terminal" evidence="3">
    <location>
        <begin position="363"/>
        <end position="618"/>
    </location>
</feature>
<proteinExistence type="predicted"/>
<dbReference type="EMBL" id="VJVZ01000006">
    <property type="protein sequence ID" value="TRW24249.1"/>
    <property type="molecule type" value="Genomic_DNA"/>
</dbReference>
<keyword evidence="5" id="KW-1185">Reference proteome</keyword>
<sequence length="623" mass="71914">MKALLQILLFLFISAHVLAQDGQAADSLYMRKNYDKVEYRIPMRDGAKLFTVVYLPKDKSAKHAFLINRTCYNASEYADYKTYGHPSKYLVQDGYIIVFQDVRGRYMSDGVFNNMTPNIPGNNPKNIKDIDESSDTYDTIEWLLKNVKGNNGKAGIYGISYPGFYSAASLPDAHPALKAVSPQAPVSDFFFDDFHHQGAYLESYTPAFPVFGYQKDSLTKENWFDEPLMRMYNLRPKDAYNFYMQLGPLKNITAKYHHDNFFWKQIIDHPNYDEFWQTRNIIPHLENVTPAVMTVGGWFDAEDLYGPLNIYKAIEKTTPKAYNTIVMGPWAHGAWAREEGKSTHNHIYFGDSISTFYQRNIERKFFSHFLKDGENPKLPEAYMYDTGKKEWKTFDIWPPKNPLVKLYLGDNEKLSVNTPLNDKAVFEYVSDPAKPVPYTSQTEGLTFTPRNFMSDDQRNASRRPDVLTFDTDVLTEDTTLSGEILAKLDVAMTGTDADFVVKLIDVYPNDEPNYDGNPKNIVMAGYQQLVRSEVFRGRFRNSYEKPEPLVPNQITRVNVPLQDILHTFKKGHRIMVQIHSTWFPYIDRNPQKYVDNIYKANEEDFIKSTIKIYGSSVIEIGKR</sequence>
<gene>
    <name evidence="4" type="ORF">FMM05_10465</name>
</gene>
<dbReference type="SUPFAM" id="SSF49785">
    <property type="entry name" value="Galactose-binding domain-like"/>
    <property type="match status" value="1"/>
</dbReference>
<dbReference type="AlphaFoldDB" id="A0A552V1A4"/>
<dbReference type="RefSeq" id="WP_143373329.1">
    <property type="nucleotide sequence ID" value="NZ_VJVZ01000006.1"/>
</dbReference>
<evidence type="ECO:0000313" key="5">
    <source>
        <dbReference type="Proteomes" id="UP000320643"/>
    </source>
</evidence>
<evidence type="ECO:0000256" key="2">
    <source>
        <dbReference type="SAM" id="SignalP"/>
    </source>
</evidence>
<dbReference type="Gene3D" id="3.40.50.1820">
    <property type="entry name" value="alpha/beta hydrolase"/>
    <property type="match status" value="1"/>
</dbReference>
<protein>
    <submittedName>
        <fullName evidence="4">CocE/NonD family hydrolase</fullName>
    </submittedName>
</protein>
<dbReference type="NCBIfam" id="TIGR00976">
    <property type="entry name" value="CocE_NonD"/>
    <property type="match status" value="1"/>
</dbReference>
<dbReference type="InterPro" id="IPR000383">
    <property type="entry name" value="Xaa-Pro-like_dom"/>
</dbReference>
<dbReference type="Pfam" id="PF08530">
    <property type="entry name" value="PepX_C"/>
    <property type="match status" value="1"/>
</dbReference>
<dbReference type="GO" id="GO:0008239">
    <property type="term" value="F:dipeptidyl-peptidase activity"/>
    <property type="evidence" value="ECO:0007669"/>
    <property type="project" value="InterPro"/>
</dbReference>
<dbReference type="InterPro" id="IPR013736">
    <property type="entry name" value="Xaa-Pro_dipept_C"/>
</dbReference>
<dbReference type="SMART" id="SM00939">
    <property type="entry name" value="PepX_C"/>
    <property type="match status" value="1"/>
</dbReference>
<name>A0A552V1A4_9FLAO</name>
<keyword evidence="1 4" id="KW-0378">Hydrolase</keyword>
<dbReference type="Proteomes" id="UP000320643">
    <property type="component" value="Unassembled WGS sequence"/>
</dbReference>
<dbReference type="InterPro" id="IPR029058">
    <property type="entry name" value="AB_hydrolase_fold"/>
</dbReference>
<dbReference type="OrthoDB" id="319764at2"/>